<keyword evidence="1" id="KW-0408">Iron</keyword>
<dbReference type="GO" id="GO:0016491">
    <property type="term" value="F:oxidoreductase activity"/>
    <property type="evidence" value="ECO:0007669"/>
    <property type="project" value="UniProtKB-KW"/>
</dbReference>
<dbReference type="InterPro" id="IPR050231">
    <property type="entry name" value="Iron_ascorbate_oxido_reductase"/>
</dbReference>
<dbReference type="AlphaFoldDB" id="A0A0C3RU18"/>
<dbReference type="InterPro" id="IPR026992">
    <property type="entry name" value="DIOX_N"/>
</dbReference>
<feature type="domain" description="Fe2OG dioxygenase" evidence="2">
    <location>
        <begin position="185"/>
        <end position="293"/>
    </location>
</feature>
<dbReference type="SUPFAM" id="SSF51197">
    <property type="entry name" value="Clavaminate synthase-like"/>
    <property type="match status" value="1"/>
</dbReference>
<keyword evidence="1" id="KW-0479">Metal-binding</keyword>
<accession>A0A0C3RU18</accession>
<comment type="similarity">
    <text evidence="1">Belongs to the iron/ascorbate-dependent oxidoreductase family.</text>
</comment>
<dbReference type="PROSITE" id="PS51471">
    <property type="entry name" value="FE2OG_OXY"/>
    <property type="match status" value="1"/>
</dbReference>
<dbReference type="OrthoDB" id="288590at2759"/>
<dbReference type="HOGENOM" id="CLU_010119_6_1_1"/>
<dbReference type="InterPro" id="IPR027443">
    <property type="entry name" value="IPNS-like_sf"/>
</dbReference>
<dbReference type="InterPro" id="IPR005123">
    <property type="entry name" value="Oxoglu/Fe-dep_dioxygenase_dom"/>
</dbReference>
<dbReference type="PRINTS" id="PR00682">
    <property type="entry name" value="IPNSYNTHASE"/>
</dbReference>
<evidence type="ECO:0000313" key="4">
    <source>
        <dbReference type="Proteomes" id="UP000053257"/>
    </source>
</evidence>
<proteinExistence type="inferred from homology"/>
<dbReference type="Pfam" id="PF14226">
    <property type="entry name" value="DIOX_N"/>
    <property type="match status" value="1"/>
</dbReference>
<dbReference type="STRING" id="745531.A0A0C3RU18"/>
<dbReference type="GO" id="GO:0046872">
    <property type="term" value="F:metal ion binding"/>
    <property type="evidence" value="ECO:0007669"/>
    <property type="project" value="UniProtKB-KW"/>
</dbReference>
<dbReference type="InterPro" id="IPR044861">
    <property type="entry name" value="IPNS-like_FE2OG_OXY"/>
</dbReference>
<reference evidence="3 4" key="1">
    <citation type="journal article" date="2014" name="PLoS Genet.">
        <title>Analysis of the Phlebiopsis gigantea genome, transcriptome and secretome provides insight into its pioneer colonization strategies of wood.</title>
        <authorList>
            <person name="Hori C."/>
            <person name="Ishida T."/>
            <person name="Igarashi K."/>
            <person name="Samejima M."/>
            <person name="Suzuki H."/>
            <person name="Master E."/>
            <person name="Ferreira P."/>
            <person name="Ruiz-Duenas F.J."/>
            <person name="Held B."/>
            <person name="Canessa P."/>
            <person name="Larrondo L.F."/>
            <person name="Schmoll M."/>
            <person name="Druzhinina I.S."/>
            <person name="Kubicek C.P."/>
            <person name="Gaskell J.A."/>
            <person name="Kersten P."/>
            <person name="St John F."/>
            <person name="Glasner J."/>
            <person name="Sabat G."/>
            <person name="Splinter BonDurant S."/>
            <person name="Syed K."/>
            <person name="Yadav J."/>
            <person name="Mgbeahuruike A.C."/>
            <person name="Kovalchuk A."/>
            <person name="Asiegbu F.O."/>
            <person name="Lackner G."/>
            <person name="Hoffmeister D."/>
            <person name="Rencoret J."/>
            <person name="Gutierrez A."/>
            <person name="Sun H."/>
            <person name="Lindquist E."/>
            <person name="Barry K."/>
            <person name="Riley R."/>
            <person name="Grigoriev I.V."/>
            <person name="Henrissat B."/>
            <person name="Kues U."/>
            <person name="Berka R.M."/>
            <person name="Martinez A.T."/>
            <person name="Covert S.F."/>
            <person name="Blanchette R.A."/>
            <person name="Cullen D."/>
        </authorList>
    </citation>
    <scope>NUCLEOTIDE SEQUENCE [LARGE SCALE GENOMIC DNA]</scope>
    <source>
        <strain evidence="3 4">11061_1 CR5-6</strain>
    </source>
</reference>
<dbReference type="PANTHER" id="PTHR47990">
    <property type="entry name" value="2-OXOGLUTARATE (2OG) AND FE(II)-DEPENDENT OXYGENASE SUPERFAMILY PROTEIN-RELATED"/>
    <property type="match status" value="1"/>
</dbReference>
<dbReference type="Gene3D" id="2.60.120.330">
    <property type="entry name" value="B-lactam Antibiotic, Isopenicillin N Synthase, Chain"/>
    <property type="match status" value="1"/>
</dbReference>
<protein>
    <recommendedName>
        <fullName evidence="2">Fe2OG dioxygenase domain-containing protein</fullName>
    </recommendedName>
</protein>
<gene>
    <name evidence="3" type="ORF">PHLGIDRAFT_76061</name>
</gene>
<keyword evidence="1" id="KW-0560">Oxidoreductase</keyword>
<keyword evidence="4" id="KW-1185">Reference proteome</keyword>
<name>A0A0C3RU18_PHLG1</name>
<dbReference type="EMBL" id="KN840577">
    <property type="protein sequence ID" value="KIP04361.1"/>
    <property type="molecule type" value="Genomic_DNA"/>
</dbReference>
<sequence>MLAKGVTVGQAGVISVVDFGPFLDNSAKQQVADAIVQSFKDTGFVYLINHGLPQEKVDEMFGWSKRFFEQPADVKLLAPHPANGSHHRGYSAPGVEKVVRDVFDADELKKRRAKAPDVKESFESGREDDKLMPNIWLPDSVLPGFKEACIDFFWSCREIELSFLRALALGLAVSEDYFLQYHAAADNQLRLLHYPSVPVERLQNDEVTRIGAHTDFCTVTFLFQDNVGGLEVEDPNSTAPVEGAVVVNAGDFLQRWSNDTLRSTVHRVRAPPNLVTEDGMTPERYSIPYFCAADFNTIVDSVPSTYSAERPKKYKPISAAQYIMERLAANY</sequence>
<evidence type="ECO:0000256" key="1">
    <source>
        <dbReference type="RuleBase" id="RU003682"/>
    </source>
</evidence>
<evidence type="ECO:0000313" key="3">
    <source>
        <dbReference type="EMBL" id="KIP04361.1"/>
    </source>
</evidence>
<dbReference type="Pfam" id="PF03171">
    <property type="entry name" value="2OG-FeII_Oxy"/>
    <property type="match status" value="1"/>
</dbReference>
<dbReference type="Proteomes" id="UP000053257">
    <property type="component" value="Unassembled WGS sequence"/>
</dbReference>
<evidence type="ECO:0000259" key="2">
    <source>
        <dbReference type="PROSITE" id="PS51471"/>
    </source>
</evidence>
<organism evidence="3 4">
    <name type="scientific">Phlebiopsis gigantea (strain 11061_1 CR5-6)</name>
    <name type="common">White-rot fungus</name>
    <name type="synonym">Peniophora gigantea</name>
    <dbReference type="NCBI Taxonomy" id="745531"/>
    <lineage>
        <taxon>Eukaryota</taxon>
        <taxon>Fungi</taxon>
        <taxon>Dikarya</taxon>
        <taxon>Basidiomycota</taxon>
        <taxon>Agaricomycotina</taxon>
        <taxon>Agaricomycetes</taxon>
        <taxon>Polyporales</taxon>
        <taxon>Phanerochaetaceae</taxon>
        <taxon>Phlebiopsis</taxon>
    </lineage>
</organism>